<dbReference type="HOGENOM" id="CLU_070456_1_1_6"/>
<gene>
    <name evidence="3" type="ordered locus">Marme_0961</name>
</gene>
<dbReference type="STRING" id="717774.Marme_0961"/>
<name>F2K4D7_MARM1</name>
<dbReference type="InterPro" id="IPR001031">
    <property type="entry name" value="Thioesterase"/>
</dbReference>
<dbReference type="Pfam" id="PF00975">
    <property type="entry name" value="Thioesterase"/>
    <property type="match status" value="1"/>
</dbReference>
<protein>
    <submittedName>
        <fullName evidence="3">Thioesterase</fullName>
    </submittedName>
</protein>
<dbReference type="KEGG" id="mme:Marme_0961"/>
<dbReference type="InterPro" id="IPR012223">
    <property type="entry name" value="TEII"/>
</dbReference>
<dbReference type="PATRIC" id="fig|717774.3.peg.1003"/>
<dbReference type="InterPro" id="IPR029058">
    <property type="entry name" value="AB_hydrolase_fold"/>
</dbReference>
<reference evidence="3 4" key="1">
    <citation type="journal article" date="2012" name="Stand. Genomic Sci.">
        <title>Complete genome sequence of the melanogenic marine bacterium Marinomonas mediterranea type strain (MMB-1(T)).</title>
        <authorList>
            <person name="Lucas-Elio P."/>
            <person name="Goodwin L."/>
            <person name="Woyke T."/>
            <person name="Pitluck S."/>
            <person name="Nolan M."/>
            <person name="Kyrpides N.C."/>
            <person name="Detter J.C."/>
            <person name="Copeland A."/>
            <person name="Teshima H."/>
            <person name="Bruce D."/>
            <person name="Detter C."/>
            <person name="Tapia R."/>
            <person name="Han S."/>
            <person name="Land M.L."/>
            <person name="Ivanova N."/>
            <person name="Mikhailova N."/>
            <person name="Johnston A.W."/>
            <person name="Sanchez-Amat A."/>
        </authorList>
    </citation>
    <scope>NUCLEOTIDE SEQUENCE [LARGE SCALE GENOMIC DNA]</scope>
    <source>
        <strain evidence="4">ATCC 700492 / JCM 21426 / NBRC 103028 / MMB-1</strain>
    </source>
</reference>
<evidence type="ECO:0000256" key="1">
    <source>
        <dbReference type="ARBA" id="ARBA00007169"/>
    </source>
</evidence>
<feature type="domain" description="Thioesterase" evidence="2">
    <location>
        <begin position="10"/>
        <end position="229"/>
    </location>
</feature>
<dbReference type="SUPFAM" id="SSF53474">
    <property type="entry name" value="alpha/beta-Hydrolases"/>
    <property type="match status" value="1"/>
</dbReference>
<dbReference type="EMBL" id="CP002583">
    <property type="protein sequence ID" value="ADZ90236.1"/>
    <property type="molecule type" value="Genomic_DNA"/>
</dbReference>
<dbReference type="Gene3D" id="3.40.50.1820">
    <property type="entry name" value="alpha/beta hydrolase"/>
    <property type="match status" value="1"/>
</dbReference>
<evidence type="ECO:0000313" key="3">
    <source>
        <dbReference type="EMBL" id="ADZ90236.1"/>
    </source>
</evidence>
<evidence type="ECO:0000259" key="2">
    <source>
        <dbReference type="Pfam" id="PF00975"/>
    </source>
</evidence>
<accession>F2K4D7</accession>
<dbReference type="GO" id="GO:0008610">
    <property type="term" value="P:lipid biosynthetic process"/>
    <property type="evidence" value="ECO:0007669"/>
    <property type="project" value="TreeGrafter"/>
</dbReference>
<dbReference type="PANTHER" id="PTHR11487:SF0">
    <property type="entry name" value="S-ACYL FATTY ACID SYNTHASE THIOESTERASE, MEDIUM CHAIN"/>
    <property type="match status" value="1"/>
</dbReference>
<dbReference type="PANTHER" id="PTHR11487">
    <property type="entry name" value="THIOESTERASE"/>
    <property type="match status" value="1"/>
</dbReference>
<dbReference type="eggNOG" id="COG3208">
    <property type="taxonomic scope" value="Bacteria"/>
</dbReference>
<organism evidence="3 4">
    <name type="scientific">Marinomonas mediterranea (strain ATCC 700492 / JCM 21426 / NBRC 103028 / MMB-1)</name>
    <dbReference type="NCBI Taxonomy" id="717774"/>
    <lineage>
        <taxon>Bacteria</taxon>
        <taxon>Pseudomonadati</taxon>
        <taxon>Pseudomonadota</taxon>
        <taxon>Gammaproteobacteria</taxon>
        <taxon>Oceanospirillales</taxon>
        <taxon>Oceanospirillaceae</taxon>
        <taxon>Marinomonas</taxon>
    </lineage>
</organism>
<keyword evidence="4" id="KW-1185">Reference proteome</keyword>
<dbReference type="Proteomes" id="UP000001062">
    <property type="component" value="Chromosome"/>
</dbReference>
<sequence>MRTKITQKHRLFCLPSAGSSASMYRHWDEKLTEVQVTPIEYPGRGARFSAPYAKSIKSLAQEVANTIIREMTNEETPNFSLFGHSLGALVSWEVCLELDRKQYSLPQSLWVSARKAPHFKPSAERRSDLSDKDLLSLLNNMGGTPAELLAAPEFQALMLPIVRADFKLHDNYLYDREHNGTPRLAIPIIALGGKADEQVPYDTLREWQQYTTTGFEQFEFSGGHFYLQEPDFLDWLQGKLPLLNN</sequence>
<proteinExistence type="inferred from homology"/>
<dbReference type="RefSeq" id="WP_013660141.1">
    <property type="nucleotide sequence ID" value="NC_015276.1"/>
</dbReference>
<dbReference type="AlphaFoldDB" id="F2K4D7"/>
<evidence type="ECO:0000313" key="4">
    <source>
        <dbReference type="Proteomes" id="UP000001062"/>
    </source>
</evidence>
<comment type="similarity">
    <text evidence="1">Belongs to the thioesterase family.</text>
</comment>